<evidence type="ECO:0008006" key="4">
    <source>
        <dbReference type="Google" id="ProtNLM"/>
    </source>
</evidence>
<sequence>MSNNKAKWIAIPFIIIILSIFFVNIIVGDKTISTQENRTLQQKPTIGDLKDGTYGDKFESYFSDQFVFREELSKIYSRMKIAIGNSKINSYYYLLEDNWIMPSPSKIIPDSELKDMAKEINGLAEIGIKTGKKVYYVSTPHKDSVLSYLYPKHTDGLDNTLKNEKNVEKYFDTTKIKIINIDEYFLSKFTEKEREKLYFKTDHHWNGIGAFEGFKYIIEKMDMPGVNPSWDKYVTTTYDKGRFLGSYNKNIGNLVKEKESIPYVYLKNKPHYEFFTFDGVKEIKKREEDFVATHRNRKEIIYGGAYMFSSACSILKIRNKDALSDKKIIIFIDSYQPPTSLMFADVFSEVQLVDPRYIEKLNMSVEDIIKESDADILMFMYNNRGFKEMINTMEEHG</sequence>
<name>A0A410QBF4_9FIRM</name>
<gene>
    <name evidence="2" type="ORF">EQM13_07120</name>
</gene>
<protein>
    <recommendedName>
        <fullName evidence="4">AlgX/AlgJ SGNH hydrolase-like domain-containing protein</fullName>
    </recommendedName>
</protein>
<dbReference type="RefSeq" id="WP_128752321.1">
    <property type="nucleotide sequence ID" value="NZ_CP035282.1"/>
</dbReference>
<feature type="transmembrane region" description="Helical" evidence="1">
    <location>
        <begin position="6"/>
        <end position="27"/>
    </location>
</feature>
<proteinExistence type="predicted"/>
<organism evidence="2 3">
    <name type="scientific">Acidilutibacter cellobiosedens</name>
    <dbReference type="NCBI Taxonomy" id="2507161"/>
    <lineage>
        <taxon>Bacteria</taxon>
        <taxon>Bacillati</taxon>
        <taxon>Bacillota</taxon>
        <taxon>Tissierellia</taxon>
        <taxon>Tissierellales</taxon>
        <taxon>Acidilutibacteraceae</taxon>
        <taxon>Acidilutibacter</taxon>
    </lineage>
</organism>
<keyword evidence="1" id="KW-0812">Transmembrane</keyword>
<dbReference type="OrthoDB" id="175771at2"/>
<evidence type="ECO:0000313" key="2">
    <source>
        <dbReference type="EMBL" id="QAT61362.1"/>
    </source>
</evidence>
<evidence type="ECO:0000256" key="1">
    <source>
        <dbReference type="SAM" id="Phobius"/>
    </source>
</evidence>
<keyword evidence="3" id="KW-1185">Reference proteome</keyword>
<dbReference type="KEGG" id="spoa:EQM13_07120"/>
<keyword evidence="1" id="KW-0472">Membrane</keyword>
<dbReference type="Proteomes" id="UP000287969">
    <property type="component" value="Chromosome"/>
</dbReference>
<keyword evidence="1" id="KW-1133">Transmembrane helix</keyword>
<evidence type="ECO:0000313" key="3">
    <source>
        <dbReference type="Proteomes" id="UP000287969"/>
    </source>
</evidence>
<reference evidence="3" key="1">
    <citation type="submission" date="2019-01" db="EMBL/GenBank/DDBJ databases">
        <title>Draft genomes of a novel of Sporanaerobacter strains.</title>
        <authorList>
            <person name="Ma S."/>
        </authorList>
    </citation>
    <scope>NUCLEOTIDE SEQUENCE [LARGE SCALE GENOMIC DNA]</scope>
    <source>
        <strain evidence="3">NJN-17</strain>
    </source>
</reference>
<dbReference type="AlphaFoldDB" id="A0A410QBF4"/>
<accession>A0A410QBF4</accession>
<dbReference type="EMBL" id="CP035282">
    <property type="protein sequence ID" value="QAT61362.1"/>
    <property type="molecule type" value="Genomic_DNA"/>
</dbReference>